<dbReference type="AlphaFoldDB" id="A0A4Q4MH14"/>
<gene>
    <name evidence="1" type="ORF">AA0114_g5930</name>
</gene>
<evidence type="ECO:0000313" key="2">
    <source>
        <dbReference type="Proteomes" id="UP000292402"/>
    </source>
</evidence>
<accession>A0A4Q4MH14</accession>
<name>A0A4Q4MH14_9PLEO</name>
<organism evidence="1 2">
    <name type="scientific">Alternaria tenuissima</name>
    <dbReference type="NCBI Taxonomy" id="119927"/>
    <lineage>
        <taxon>Eukaryota</taxon>
        <taxon>Fungi</taxon>
        <taxon>Dikarya</taxon>
        <taxon>Ascomycota</taxon>
        <taxon>Pezizomycotina</taxon>
        <taxon>Dothideomycetes</taxon>
        <taxon>Pleosporomycetidae</taxon>
        <taxon>Pleosporales</taxon>
        <taxon>Pleosporineae</taxon>
        <taxon>Pleosporaceae</taxon>
        <taxon>Alternaria</taxon>
        <taxon>Alternaria sect. Alternaria</taxon>
        <taxon>Alternaria alternata complex</taxon>
    </lineage>
</organism>
<sequence length="103" mass="11575">MTLNPGQKWTVLDLGMTWSSLDINEQNTTDAIAWIECACRMLDQLAKERARNAMAVMDQLEHARRVAQDADDVIDTMERTIAEAKAVVTKQSDLIQQLRQASA</sequence>
<dbReference type="EMBL" id="PDXA01000017">
    <property type="protein sequence ID" value="RYN50767.1"/>
    <property type="molecule type" value="Genomic_DNA"/>
</dbReference>
<protein>
    <submittedName>
        <fullName evidence="1">Uncharacterized protein</fullName>
    </submittedName>
</protein>
<reference evidence="2" key="1">
    <citation type="journal article" date="2019" name="bioRxiv">
        <title>Genomics, evolutionary history and diagnostics of the Alternaria alternata species group including apple and Asian pear pathotypes.</title>
        <authorList>
            <person name="Armitage A.D."/>
            <person name="Cockerton H.M."/>
            <person name="Sreenivasaprasad S."/>
            <person name="Woodhall J.W."/>
            <person name="Lane C.R."/>
            <person name="Harrison R.J."/>
            <person name="Clarkson J.P."/>
        </authorList>
    </citation>
    <scope>NUCLEOTIDE SEQUENCE [LARGE SCALE GENOMIC DNA]</scope>
    <source>
        <strain evidence="2">FERA 1082</strain>
    </source>
</reference>
<evidence type="ECO:0000313" key="1">
    <source>
        <dbReference type="EMBL" id="RYN50767.1"/>
    </source>
</evidence>
<dbReference type="Proteomes" id="UP000292402">
    <property type="component" value="Unassembled WGS sequence"/>
</dbReference>
<comment type="caution">
    <text evidence="1">The sequence shown here is derived from an EMBL/GenBank/DDBJ whole genome shotgun (WGS) entry which is preliminary data.</text>
</comment>
<proteinExistence type="predicted"/>